<dbReference type="InterPro" id="IPR039425">
    <property type="entry name" value="RNA_pol_sigma-70-like"/>
</dbReference>
<protein>
    <submittedName>
        <fullName evidence="8">RNA polymerase sigma factor</fullName>
    </submittedName>
</protein>
<evidence type="ECO:0000256" key="4">
    <source>
        <dbReference type="ARBA" id="ARBA00023125"/>
    </source>
</evidence>
<dbReference type="InterPro" id="IPR013249">
    <property type="entry name" value="RNA_pol_sigma70_r4_t2"/>
</dbReference>
<sequence>MSCITDDEELISVLEQVRQGDVQSYTHVIRRYQKRIYLYCYYLLQSREEAEDAAQDIFIKALENIQRYSYYSSFSAWLYRIARNHCTDLIKQKKKSFQFLNQYKKVNEDRHNPGYTEIIHDLLDNLNAEEKQILLLRSLEDYNYDEIASIMDLKPVTVRKRYERIRKKLIQYKKKEGAKLYEQQTLGG</sequence>
<reference evidence="8 9" key="1">
    <citation type="submission" date="2023-07" db="EMBL/GenBank/DDBJ databases">
        <title>Paenibacillus sp. JX-17 nov. isolated from soil.</title>
        <authorList>
            <person name="Wan Y."/>
            <person name="Liu B."/>
        </authorList>
    </citation>
    <scope>NUCLEOTIDE SEQUENCE [LARGE SCALE GENOMIC DNA]</scope>
    <source>
        <strain evidence="8 9">JX-17</strain>
    </source>
</reference>
<dbReference type="Gene3D" id="1.10.10.10">
    <property type="entry name" value="Winged helix-like DNA-binding domain superfamily/Winged helix DNA-binding domain"/>
    <property type="match status" value="1"/>
</dbReference>
<dbReference type="Gene3D" id="1.10.1740.10">
    <property type="match status" value="1"/>
</dbReference>
<dbReference type="SUPFAM" id="SSF88946">
    <property type="entry name" value="Sigma2 domain of RNA polymerase sigma factors"/>
    <property type="match status" value="1"/>
</dbReference>
<dbReference type="EMBL" id="JAUQTB010000009">
    <property type="protein sequence ID" value="MDO7907674.1"/>
    <property type="molecule type" value="Genomic_DNA"/>
</dbReference>
<dbReference type="CDD" id="cd06171">
    <property type="entry name" value="Sigma70_r4"/>
    <property type="match status" value="1"/>
</dbReference>
<dbReference type="Pfam" id="PF04542">
    <property type="entry name" value="Sigma70_r2"/>
    <property type="match status" value="1"/>
</dbReference>
<dbReference type="InterPro" id="IPR014284">
    <property type="entry name" value="RNA_pol_sigma-70_dom"/>
</dbReference>
<evidence type="ECO:0000256" key="2">
    <source>
        <dbReference type="ARBA" id="ARBA00023015"/>
    </source>
</evidence>
<dbReference type="InterPro" id="IPR013325">
    <property type="entry name" value="RNA_pol_sigma_r2"/>
</dbReference>
<evidence type="ECO:0000313" key="9">
    <source>
        <dbReference type="Proteomes" id="UP001240171"/>
    </source>
</evidence>
<evidence type="ECO:0000259" key="6">
    <source>
        <dbReference type="Pfam" id="PF04542"/>
    </source>
</evidence>
<dbReference type="PANTHER" id="PTHR43133">
    <property type="entry name" value="RNA POLYMERASE ECF-TYPE SIGMA FACTO"/>
    <property type="match status" value="1"/>
</dbReference>
<feature type="domain" description="RNA polymerase sigma factor 70 region 4 type 2" evidence="7">
    <location>
        <begin position="117"/>
        <end position="169"/>
    </location>
</feature>
<keyword evidence="4" id="KW-0238">DNA-binding</keyword>
<dbReference type="Pfam" id="PF08281">
    <property type="entry name" value="Sigma70_r4_2"/>
    <property type="match status" value="1"/>
</dbReference>
<comment type="caution">
    <text evidence="8">The sequence shown here is derived from an EMBL/GenBank/DDBJ whole genome shotgun (WGS) entry which is preliminary data.</text>
</comment>
<feature type="domain" description="RNA polymerase sigma-70 region 2" evidence="6">
    <location>
        <begin position="29"/>
        <end position="95"/>
    </location>
</feature>
<dbReference type="NCBIfam" id="TIGR02937">
    <property type="entry name" value="sigma70-ECF"/>
    <property type="match status" value="1"/>
</dbReference>
<evidence type="ECO:0000313" key="8">
    <source>
        <dbReference type="EMBL" id="MDO7907674.1"/>
    </source>
</evidence>
<organism evidence="8 9">
    <name type="scientific">Paenibacillus lacisoli</name>
    <dbReference type="NCBI Taxonomy" id="3064525"/>
    <lineage>
        <taxon>Bacteria</taxon>
        <taxon>Bacillati</taxon>
        <taxon>Bacillota</taxon>
        <taxon>Bacilli</taxon>
        <taxon>Bacillales</taxon>
        <taxon>Paenibacillaceae</taxon>
        <taxon>Paenibacillus</taxon>
    </lineage>
</organism>
<keyword evidence="9" id="KW-1185">Reference proteome</keyword>
<evidence type="ECO:0000259" key="7">
    <source>
        <dbReference type="Pfam" id="PF08281"/>
    </source>
</evidence>
<evidence type="ECO:0000256" key="1">
    <source>
        <dbReference type="ARBA" id="ARBA00010641"/>
    </source>
</evidence>
<evidence type="ECO:0000256" key="3">
    <source>
        <dbReference type="ARBA" id="ARBA00023082"/>
    </source>
</evidence>
<dbReference type="InterPro" id="IPR013324">
    <property type="entry name" value="RNA_pol_sigma_r3/r4-like"/>
</dbReference>
<keyword evidence="2" id="KW-0805">Transcription regulation</keyword>
<evidence type="ECO:0000256" key="5">
    <source>
        <dbReference type="ARBA" id="ARBA00023163"/>
    </source>
</evidence>
<dbReference type="PANTHER" id="PTHR43133:SF8">
    <property type="entry name" value="RNA POLYMERASE SIGMA FACTOR HI_1459-RELATED"/>
    <property type="match status" value="1"/>
</dbReference>
<dbReference type="InterPro" id="IPR036388">
    <property type="entry name" value="WH-like_DNA-bd_sf"/>
</dbReference>
<proteinExistence type="inferred from homology"/>
<comment type="similarity">
    <text evidence="1">Belongs to the sigma-70 factor family. ECF subfamily.</text>
</comment>
<keyword evidence="3" id="KW-0731">Sigma factor</keyword>
<dbReference type="InterPro" id="IPR007627">
    <property type="entry name" value="RNA_pol_sigma70_r2"/>
</dbReference>
<dbReference type="RefSeq" id="WP_305024890.1">
    <property type="nucleotide sequence ID" value="NZ_JAUQTB010000009.1"/>
</dbReference>
<name>A0ABT9CGA7_9BACL</name>
<gene>
    <name evidence="8" type="ORF">Q5741_14785</name>
</gene>
<accession>A0ABT9CGA7</accession>
<keyword evidence="5" id="KW-0804">Transcription</keyword>
<dbReference type="SUPFAM" id="SSF88659">
    <property type="entry name" value="Sigma3 and sigma4 domains of RNA polymerase sigma factors"/>
    <property type="match status" value="1"/>
</dbReference>
<dbReference type="Proteomes" id="UP001240171">
    <property type="component" value="Unassembled WGS sequence"/>
</dbReference>